<dbReference type="GO" id="GO:0016020">
    <property type="term" value="C:membrane"/>
    <property type="evidence" value="ECO:0007669"/>
    <property type="project" value="UniProtKB-SubCell"/>
</dbReference>
<dbReference type="InterPro" id="IPR012932">
    <property type="entry name" value="VKOR"/>
</dbReference>
<keyword evidence="5 10" id="KW-1133">Transmembrane helix</keyword>
<dbReference type="InterPro" id="IPR038354">
    <property type="entry name" value="VKOR_sf"/>
</dbReference>
<keyword evidence="4" id="KW-0874">Quinone</keyword>
<comment type="similarity">
    <text evidence="2">Belongs to the VKOR family.</text>
</comment>
<comment type="caution">
    <text evidence="12">The sequence shown here is derived from an EMBL/GenBank/DDBJ whole genome shotgun (WGS) entry which is preliminary data.</text>
</comment>
<evidence type="ECO:0000313" key="13">
    <source>
        <dbReference type="Proteomes" id="UP000319094"/>
    </source>
</evidence>
<name>A0A542Y2M3_9MICO</name>
<feature type="transmembrane region" description="Helical" evidence="10">
    <location>
        <begin position="82"/>
        <end position="107"/>
    </location>
</feature>
<dbReference type="Gene3D" id="1.20.1440.130">
    <property type="entry name" value="VKOR domain"/>
    <property type="match status" value="1"/>
</dbReference>
<feature type="transmembrane region" description="Helical" evidence="10">
    <location>
        <begin position="27"/>
        <end position="44"/>
    </location>
</feature>
<evidence type="ECO:0000256" key="5">
    <source>
        <dbReference type="ARBA" id="ARBA00022989"/>
    </source>
</evidence>
<dbReference type="STRING" id="55969.SD72_02975"/>
<keyword evidence="3 10" id="KW-0812">Transmembrane</keyword>
<dbReference type="CDD" id="cd12922">
    <property type="entry name" value="VKOR_5"/>
    <property type="match status" value="1"/>
</dbReference>
<organism evidence="12 13">
    <name type="scientific">Leucobacter komagatae</name>
    <dbReference type="NCBI Taxonomy" id="55969"/>
    <lineage>
        <taxon>Bacteria</taxon>
        <taxon>Bacillati</taxon>
        <taxon>Actinomycetota</taxon>
        <taxon>Actinomycetes</taxon>
        <taxon>Micrococcales</taxon>
        <taxon>Microbacteriaceae</taxon>
        <taxon>Leucobacter</taxon>
    </lineage>
</organism>
<dbReference type="EMBL" id="VFON01000001">
    <property type="protein sequence ID" value="TQL42321.1"/>
    <property type="molecule type" value="Genomic_DNA"/>
</dbReference>
<evidence type="ECO:0000259" key="11">
    <source>
        <dbReference type="SMART" id="SM00756"/>
    </source>
</evidence>
<dbReference type="AlphaFoldDB" id="A0A542Y2M3"/>
<feature type="domain" description="Vitamin K epoxide reductase" evidence="11">
    <location>
        <begin position="25"/>
        <end position="166"/>
    </location>
</feature>
<dbReference type="SMART" id="SM00756">
    <property type="entry name" value="VKc"/>
    <property type="match status" value="1"/>
</dbReference>
<keyword evidence="7 10" id="KW-0472">Membrane</keyword>
<evidence type="ECO:0000256" key="4">
    <source>
        <dbReference type="ARBA" id="ARBA00022719"/>
    </source>
</evidence>
<feature type="transmembrane region" description="Helical" evidence="10">
    <location>
        <begin position="185"/>
        <end position="206"/>
    </location>
</feature>
<evidence type="ECO:0000256" key="8">
    <source>
        <dbReference type="ARBA" id="ARBA00023157"/>
    </source>
</evidence>
<evidence type="ECO:0000256" key="10">
    <source>
        <dbReference type="SAM" id="Phobius"/>
    </source>
</evidence>
<keyword evidence="9" id="KW-0676">Redox-active center</keyword>
<evidence type="ECO:0000256" key="3">
    <source>
        <dbReference type="ARBA" id="ARBA00022692"/>
    </source>
</evidence>
<feature type="transmembrane region" description="Helical" evidence="10">
    <location>
        <begin position="141"/>
        <end position="164"/>
    </location>
</feature>
<feature type="transmembrane region" description="Helical" evidence="10">
    <location>
        <begin position="114"/>
        <end position="135"/>
    </location>
</feature>
<evidence type="ECO:0000256" key="9">
    <source>
        <dbReference type="ARBA" id="ARBA00023284"/>
    </source>
</evidence>
<dbReference type="GO" id="GO:0016491">
    <property type="term" value="F:oxidoreductase activity"/>
    <property type="evidence" value="ECO:0007669"/>
    <property type="project" value="UniProtKB-KW"/>
</dbReference>
<keyword evidence="13" id="KW-1185">Reference proteome</keyword>
<evidence type="ECO:0000313" key="12">
    <source>
        <dbReference type="EMBL" id="TQL42321.1"/>
    </source>
</evidence>
<evidence type="ECO:0000256" key="1">
    <source>
        <dbReference type="ARBA" id="ARBA00004141"/>
    </source>
</evidence>
<dbReference type="GO" id="GO:0048038">
    <property type="term" value="F:quinone binding"/>
    <property type="evidence" value="ECO:0007669"/>
    <property type="project" value="UniProtKB-KW"/>
</dbReference>
<keyword evidence="6" id="KW-0560">Oxidoreductase</keyword>
<keyword evidence="8" id="KW-1015">Disulfide bond</keyword>
<protein>
    <submittedName>
        <fullName evidence="12">Putative membrane protein</fullName>
    </submittedName>
</protein>
<reference evidence="12 13" key="1">
    <citation type="submission" date="2019-06" db="EMBL/GenBank/DDBJ databases">
        <title>Sequencing the genomes of 1000 actinobacteria strains.</title>
        <authorList>
            <person name="Klenk H.-P."/>
        </authorList>
    </citation>
    <scope>NUCLEOTIDE SEQUENCE [LARGE SCALE GENOMIC DNA]</scope>
    <source>
        <strain evidence="12 13">DSM 8803</strain>
    </source>
</reference>
<evidence type="ECO:0000256" key="6">
    <source>
        <dbReference type="ARBA" id="ARBA00023002"/>
    </source>
</evidence>
<sequence>MRRVVTAKEGYYQHMSANEVQAPNNRGFAIVTIILGAIGLFASWELATEYIKTLQVEDYVPNCELSVLVTCGPNMDSWQGSIFGFSNTILGLMAFVAPIAVGVAMLAGAKFAGWFWWLYRAGLALGAVFVFWLFYQSVFNLGTLCPWCMVVWSVTLPLFFFTAFRPEANGYYNASPGLRKAFAAVNSWAWVLVLISYLVIAAVAQFQLNWFAEFSR</sequence>
<evidence type="ECO:0000256" key="2">
    <source>
        <dbReference type="ARBA" id="ARBA00006214"/>
    </source>
</evidence>
<comment type="subcellular location">
    <subcellularLocation>
        <location evidence="1">Membrane</location>
        <topology evidence="1">Multi-pass membrane protein</topology>
    </subcellularLocation>
</comment>
<gene>
    <name evidence="12" type="ORF">FB468_0308</name>
</gene>
<proteinExistence type="inferred from homology"/>
<dbReference type="Proteomes" id="UP000319094">
    <property type="component" value="Unassembled WGS sequence"/>
</dbReference>
<dbReference type="Pfam" id="PF07884">
    <property type="entry name" value="VKOR"/>
    <property type="match status" value="1"/>
</dbReference>
<accession>A0A542Y2M3</accession>
<dbReference type="InterPro" id="IPR041714">
    <property type="entry name" value="VKOR_Actinobacteria"/>
</dbReference>
<evidence type="ECO:0000256" key="7">
    <source>
        <dbReference type="ARBA" id="ARBA00023136"/>
    </source>
</evidence>